<evidence type="ECO:0000256" key="1">
    <source>
        <dbReference type="SAM" id="MobiDB-lite"/>
    </source>
</evidence>
<comment type="caution">
    <text evidence="3">The sequence shown here is derived from an EMBL/GenBank/DDBJ whole genome shotgun (WGS) entry which is preliminary data.</text>
</comment>
<sequence>MTPKQTEDLLLSLKPQETAVYKYTEPVNPSPDAGSSPAGGHLDDKELISADGDAVQEIKTPETETVMLPGIILGRSLADELSVSTGDVIEVISLRERISPLGGLPHIKRFQVRGIFISGLSGYDETLAFTDLETAQKFFFRSKAVSGISVFLDNPDDAVKYQEKLQETFTFPYYVRSWIEDNANLFAVIALEKVGLSGTVIGLSGTIIGEIAGLLICLVIKNYEVVKIPEGVYVANKIPLYINGLHLLLIGVVSMIICFAVTVYPSTKAARYAPAENLRND</sequence>
<reference evidence="3" key="1">
    <citation type="journal article" date="2021" name="Genome Biol. Evol.">
        <title>A High-Quality Reference Genome for a Parasitic Bivalve with Doubly Uniparental Inheritance (Bivalvia: Unionida).</title>
        <authorList>
            <person name="Smith C.H."/>
        </authorList>
    </citation>
    <scope>NUCLEOTIDE SEQUENCE</scope>
    <source>
        <strain evidence="3">CHS0354</strain>
    </source>
</reference>
<name>A0AAE0TAL8_9BIVA</name>
<evidence type="ECO:0000313" key="3">
    <source>
        <dbReference type="EMBL" id="KAK3606847.1"/>
    </source>
</evidence>
<proteinExistence type="predicted"/>
<keyword evidence="2" id="KW-1133">Transmembrane helix</keyword>
<dbReference type="GO" id="GO:0044874">
    <property type="term" value="P:lipoprotein localization to outer membrane"/>
    <property type="evidence" value="ECO:0007669"/>
    <property type="project" value="TreeGrafter"/>
</dbReference>
<dbReference type="Proteomes" id="UP001195483">
    <property type="component" value="Unassembled WGS sequence"/>
</dbReference>
<keyword evidence="2" id="KW-0812">Transmembrane</keyword>
<gene>
    <name evidence="3" type="ORF">CHS0354_018441</name>
</gene>
<evidence type="ECO:0000313" key="4">
    <source>
        <dbReference type="Proteomes" id="UP001195483"/>
    </source>
</evidence>
<keyword evidence="4" id="KW-1185">Reference proteome</keyword>
<dbReference type="EMBL" id="JAEAOA010001141">
    <property type="protein sequence ID" value="KAK3606847.1"/>
    <property type="molecule type" value="Genomic_DNA"/>
</dbReference>
<keyword evidence="2" id="KW-0472">Membrane</keyword>
<protein>
    <submittedName>
        <fullName evidence="3">Uncharacterized protein</fullName>
    </submittedName>
</protein>
<feature type="transmembrane region" description="Helical" evidence="2">
    <location>
        <begin position="200"/>
        <end position="220"/>
    </location>
</feature>
<dbReference type="AlphaFoldDB" id="A0AAE0TAL8"/>
<dbReference type="PANTHER" id="PTHR30489">
    <property type="entry name" value="LIPOPROTEIN-RELEASING SYSTEM TRANSMEMBRANE PROTEIN LOLE"/>
    <property type="match status" value="1"/>
</dbReference>
<accession>A0AAE0TAL8</accession>
<feature type="transmembrane region" description="Helical" evidence="2">
    <location>
        <begin position="240"/>
        <end position="264"/>
    </location>
</feature>
<feature type="region of interest" description="Disordered" evidence="1">
    <location>
        <begin position="23"/>
        <end position="45"/>
    </location>
</feature>
<organism evidence="3 4">
    <name type="scientific">Potamilus streckersoni</name>
    <dbReference type="NCBI Taxonomy" id="2493646"/>
    <lineage>
        <taxon>Eukaryota</taxon>
        <taxon>Metazoa</taxon>
        <taxon>Spiralia</taxon>
        <taxon>Lophotrochozoa</taxon>
        <taxon>Mollusca</taxon>
        <taxon>Bivalvia</taxon>
        <taxon>Autobranchia</taxon>
        <taxon>Heteroconchia</taxon>
        <taxon>Palaeoheterodonta</taxon>
        <taxon>Unionida</taxon>
        <taxon>Unionoidea</taxon>
        <taxon>Unionidae</taxon>
        <taxon>Ambleminae</taxon>
        <taxon>Lampsilini</taxon>
        <taxon>Potamilus</taxon>
    </lineage>
</organism>
<dbReference type="PANTHER" id="PTHR30489:SF0">
    <property type="entry name" value="LIPOPROTEIN-RELEASING SYSTEM TRANSMEMBRANE PROTEIN LOLE"/>
    <property type="match status" value="1"/>
</dbReference>
<evidence type="ECO:0000256" key="2">
    <source>
        <dbReference type="SAM" id="Phobius"/>
    </source>
</evidence>
<dbReference type="GO" id="GO:0098797">
    <property type="term" value="C:plasma membrane protein complex"/>
    <property type="evidence" value="ECO:0007669"/>
    <property type="project" value="TreeGrafter"/>
</dbReference>
<dbReference type="InterPro" id="IPR051447">
    <property type="entry name" value="Lipoprotein-release_system"/>
</dbReference>
<reference evidence="3" key="2">
    <citation type="journal article" date="2021" name="Genome Biol. Evol.">
        <title>Developing a high-quality reference genome for a parasitic bivalve with doubly uniparental inheritance (Bivalvia: Unionida).</title>
        <authorList>
            <person name="Smith C.H."/>
        </authorList>
    </citation>
    <scope>NUCLEOTIDE SEQUENCE</scope>
    <source>
        <strain evidence="3">CHS0354</strain>
        <tissue evidence="3">Mantle</tissue>
    </source>
</reference>
<reference evidence="3" key="3">
    <citation type="submission" date="2023-05" db="EMBL/GenBank/DDBJ databases">
        <authorList>
            <person name="Smith C.H."/>
        </authorList>
    </citation>
    <scope>NUCLEOTIDE SEQUENCE</scope>
    <source>
        <strain evidence="3">CHS0354</strain>
        <tissue evidence="3">Mantle</tissue>
    </source>
</reference>